<dbReference type="InParanoid" id="E0VAK4"/>
<dbReference type="EMBL" id="DS235008">
    <property type="protein sequence ID" value="EEB10410.1"/>
    <property type="molecule type" value="Genomic_DNA"/>
</dbReference>
<sequence length="191" mass="22115">MYRLRNLFLNRSQNKYVLGGFFIFRVSEVTPDNIDDFTKVFGYDLENNWERVRCIFKARSTQEYLNTKDGLKYLDAREANLKLIRHSFVGYLKGAWKIAPLFGLFCFTFTLITSCIEVYRNKNGLLDSIIGGSLTGAIFRLNYGFRGMISGGVIGNVLGMLYGTLQSVMMQQYGKDKMQFKYENFKESVKR</sequence>
<feature type="transmembrane region" description="Helical" evidence="8">
    <location>
        <begin position="143"/>
        <end position="165"/>
    </location>
</feature>
<comment type="subcellular location">
    <subcellularLocation>
        <location evidence="1">Membrane</location>
        <topology evidence="1">Multi-pass membrane protein</topology>
    </subcellularLocation>
</comment>
<accession>E0VAK4</accession>
<organism>
    <name type="scientific">Pediculus humanus subsp. corporis</name>
    <name type="common">Body louse</name>
    <dbReference type="NCBI Taxonomy" id="121224"/>
    <lineage>
        <taxon>Eukaryota</taxon>
        <taxon>Metazoa</taxon>
        <taxon>Ecdysozoa</taxon>
        <taxon>Arthropoda</taxon>
        <taxon>Hexapoda</taxon>
        <taxon>Insecta</taxon>
        <taxon>Pterygota</taxon>
        <taxon>Neoptera</taxon>
        <taxon>Paraneoptera</taxon>
        <taxon>Psocodea</taxon>
        <taxon>Troctomorpha</taxon>
        <taxon>Phthiraptera</taxon>
        <taxon>Anoplura</taxon>
        <taxon>Pediculidae</taxon>
        <taxon>Pediculus</taxon>
    </lineage>
</organism>
<dbReference type="GO" id="GO:0032981">
    <property type="term" value="P:mitochondrial respiratory chain complex I assembly"/>
    <property type="evidence" value="ECO:0007669"/>
    <property type="project" value="InterPro"/>
</dbReference>
<evidence type="ECO:0000256" key="2">
    <source>
        <dbReference type="ARBA" id="ARBA00008444"/>
    </source>
</evidence>
<dbReference type="HOGENOM" id="CLU_1423094_0_0_1"/>
<dbReference type="GO" id="GO:0016020">
    <property type="term" value="C:membrane"/>
    <property type="evidence" value="ECO:0007669"/>
    <property type="project" value="UniProtKB-SubCell"/>
</dbReference>
<dbReference type="eggNOG" id="KOG4608">
    <property type="taxonomic scope" value="Eukaryota"/>
</dbReference>
<reference evidence="9" key="1">
    <citation type="submission" date="2007-04" db="EMBL/GenBank/DDBJ databases">
        <title>Annotation of Pediculus humanus corporis strain USDA.</title>
        <authorList>
            <person name="Kirkness E."/>
            <person name="Hannick L."/>
            <person name="Hass B."/>
            <person name="Bruggner R."/>
            <person name="Lawson D."/>
            <person name="Bidwell S."/>
            <person name="Joardar V."/>
            <person name="Caler E."/>
            <person name="Walenz B."/>
            <person name="Inman J."/>
            <person name="Schobel S."/>
            <person name="Galinsky K."/>
            <person name="Amedeo P."/>
            <person name="Strausberg R."/>
        </authorList>
    </citation>
    <scope>NUCLEOTIDE SEQUENCE</scope>
    <source>
        <strain evidence="9">USDA</strain>
    </source>
</reference>
<gene>
    <name evidence="10" type="primary">8232462</name>
    <name evidence="9" type="ORF">Phum_PHUM040140</name>
</gene>
<evidence type="ECO:0000256" key="7">
    <source>
        <dbReference type="ARBA" id="ARBA00041344"/>
    </source>
</evidence>
<evidence type="ECO:0000256" key="1">
    <source>
        <dbReference type="ARBA" id="ARBA00004141"/>
    </source>
</evidence>
<dbReference type="GeneID" id="8232462"/>
<keyword evidence="4 8" id="KW-1133">Transmembrane helix</keyword>
<dbReference type="Pfam" id="PF02466">
    <property type="entry name" value="Tim17"/>
    <property type="match status" value="1"/>
</dbReference>
<name>E0VAK4_PEDHC</name>
<dbReference type="PANTHER" id="PTHR13002:SF1">
    <property type="entry name" value="COMPLEX I ASSEMBLY FACTOR TIMMDC1, MITOCHONDRIAL"/>
    <property type="match status" value="1"/>
</dbReference>
<reference evidence="10" key="3">
    <citation type="submission" date="2020-05" db="UniProtKB">
        <authorList>
            <consortium name="EnsemblMetazoa"/>
        </authorList>
    </citation>
    <scope>IDENTIFICATION</scope>
    <source>
        <strain evidence="10">USDA</strain>
    </source>
</reference>
<dbReference type="VEuPathDB" id="VectorBase:PHUM040140"/>
<protein>
    <recommendedName>
        <fullName evidence="6">Complex I assembly factor TIMMDC1, mitochondrial</fullName>
    </recommendedName>
    <alternativeName>
        <fullName evidence="7">Translocase of inner mitochondrial membrane domain-containing protein 1</fullName>
    </alternativeName>
</protein>
<comment type="similarity">
    <text evidence="2">Belongs to the Tim17/Tim22/Tim23 family.</text>
</comment>
<proteinExistence type="inferred from homology"/>
<feature type="transmembrane region" description="Helical" evidence="8">
    <location>
        <begin position="98"/>
        <end position="119"/>
    </location>
</feature>
<evidence type="ECO:0000256" key="4">
    <source>
        <dbReference type="ARBA" id="ARBA00022989"/>
    </source>
</evidence>
<dbReference type="GO" id="GO:0005739">
    <property type="term" value="C:mitochondrion"/>
    <property type="evidence" value="ECO:0007669"/>
    <property type="project" value="TreeGrafter"/>
</dbReference>
<dbReference type="PANTHER" id="PTHR13002">
    <property type="entry name" value="C3ORF1 PROTEIN-RELATED"/>
    <property type="match status" value="1"/>
</dbReference>
<evidence type="ECO:0000313" key="11">
    <source>
        <dbReference type="Proteomes" id="UP000009046"/>
    </source>
</evidence>
<dbReference type="AlphaFoldDB" id="E0VAK4"/>
<keyword evidence="3 8" id="KW-0812">Transmembrane</keyword>
<evidence type="ECO:0000256" key="5">
    <source>
        <dbReference type="ARBA" id="ARBA00023136"/>
    </source>
</evidence>
<dbReference type="Proteomes" id="UP000009046">
    <property type="component" value="Unassembled WGS sequence"/>
</dbReference>
<evidence type="ECO:0000256" key="3">
    <source>
        <dbReference type="ARBA" id="ARBA00022692"/>
    </source>
</evidence>
<evidence type="ECO:0000256" key="6">
    <source>
        <dbReference type="ARBA" id="ARBA00040778"/>
    </source>
</evidence>
<reference evidence="9" key="2">
    <citation type="submission" date="2007-04" db="EMBL/GenBank/DDBJ databases">
        <title>The genome of the human body louse.</title>
        <authorList>
            <consortium name="The Human Body Louse Genome Consortium"/>
            <person name="Kirkness E."/>
            <person name="Walenz B."/>
            <person name="Hass B."/>
            <person name="Bruggner R."/>
            <person name="Strausberg R."/>
        </authorList>
    </citation>
    <scope>NUCLEOTIDE SEQUENCE</scope>
    <source>
        <strain evidence="9">USDA</strain>
    </source>
</reference>
<dbReference type="EnsemblMetazoa" id="PHUM040140-RA">
    <property type="protein sequence ID" value="PHUM040140-PA"/>
    <property type="gene ID" value="PHUM040140"/>
</dbReference>
<dbReference type="EMBL" id="AAZO01000470">
    <property type="status" value="NOT_ANNOTATED_CDS"/>
    <property type="molecule type" value="Genomic_DNA"/>
</dbReference>
<dbReference type="KEGG" id="phu:Phum_PHUM040140"/>
<dbReference type="STRING" id="121224.E0VAK4"/>
<dbReference type="CTD" id="8232462"/>
<keyword evidence="5 8" id="KW-0472">Membrane</keyword>
<dbReference type="OrthoDB" id="5826189at2759"/>
<evidence type="ECO:0000313" key="9">
    <source>
        <dbReference type="EMBL" id="EEB10410.1"/>
    </source>
</evidence>
<dbReference type="InterPro" id="IPR055299">
    <property type="entry name" value="TIMMDC1"/>
</dbReference>
<keyword evidence="11" id="KW-1185">Reference proteome</keyword>
<dbReference type="RefSeq" id="XP_002423148.1">
    <property type="nucleotide sequence ID" value="XM_002423103.1"/>
</dbReference>
<evidence type="ECO:0000256" key="8">
    <source>
        <dbReference type="SAM" id="Phobius"/>
    </source>
</evidence>
<evidence type="ECO:0000313" key="10">
    <source>
        <dbReference type="EnsemblMetazoa" id="PHUM040140-PA"/>
    </source>
</evidence>